<dbReference type="Proteomes" id="UP000516105">
    <property type="component" value="Chromosome"/>
</dbReference>
<evidence type="ECO:0008006" key="3">
    <source>
        <dbReference type="Google" id="ProtNLM"/>
    </source>
</evidence>
<organism evidence="1 2">
    <name type="scientific">Sphingomonas sediminicola</name>
    <dbReference type="NCBI Taxonomy" id="386874"/>
    <lineage>
        <taxon>Bacteria</taxon>
        <taxon>Pseudomonadati</taxon>
        <taxon>Pseudomonadota</taxon>
        <taxon>Alphaproteobacteria</taxon>
        <taxon>Sphingomonadales</taxon>
        <taxon>Sphingomonadaceae</taxon>
        <taxon>Sphingomonas</taxon>
    </lineage>
</organism>
<dbReference type="EMBL" id="CP060782">
    <property type="protein sequence ID" value="QNP46063.1"/>
    <property type="molecule type" value="Genomic_DNA"/>
</dbReference>
<dbReference type="InterPro" id="IPR006448">
    <property type="entry name" value="Phage_term_ssu_P27"/>
</dbReference>
<dbReference type="Pfam" id="PF05119">
    <property type="entry name" value="Terminase_4"/>
    <property type="match status" value="1"/>
</dbReference>
<proteinExistence type="predicted"/>
<name>A0ABX6T9Z7_9SPHN</name>
<reference evidence="1 2" key="1">
    <citation type="submission" date="2020-08" db="EMBL/GenBank/DDBJ databases">
        <title>Genome sequence of Sphingomonas sediminicola KACC 15039T.</title>
        <authorList>
            <person name="Hyun D.-W."/>
            <person name="Bae J.-W."/>
        </authorList>
    </citation>
    <scope>NUCLEOTIDE SEQUENCE [LARGE SCALE GENOMIC DNA]</scope>
    <source>
        <strain evidence="1 2">KACC 15039</strain>
    </source>
</reference>
<gene>
    <name evidence="1" type="ORF">H9L14_01965</name>
</gene>
<sequence>MDRDEVRRLATSEKARFLTRGQRMAAGRDPGLEWDERSRSYRLKADATPAPATATGAMLTPTPIEKFVVAQIQDRRRPRLKMQTRKIARVTMPEPTAFNMNSRERVIFDEIMEERSDWSEHQVRLATILAREMLRLAQAQQDLQRTGYVTHNGRGNPVVHPLVRVLDQAVKKVCAYRRTLGISARAQGGEARDIARRRAIRLQQQRDAVRDEDNLIAFPTQGDRT</sequence>
<protein>
    <recommendedName>
        <fullName evidence="3">Terminase small subunit</fullName>
    </recommendedName>
</protein>
<evidence type="ECO:0000313" key="1">
    <source>
        <dbReference type="EMBL" id="QNP46063.1"/>
    </source>
</evidence>
<keyword evidence="2" id="KW-1185">Reference proteome</keyword>
<accession>A0ABX6T9Z7</accession>
<evidence type="ECO:0000313" key="2">
    <source>
        <dbReference type="Proteomes" id="UP000516105"/>
    </source>
</evidence>
<dbReference type="RefSeq" id="WP_187709016.1">
    <property type="nucleotide sequence ID" value="NZ_CP060782.1"/>
</dbReference>